<sequence>MHKFMLSLCCSHKFGIAFRDASVGTSGRNLNNVITSILKSFVKPYSNPLISDLIVSVLKACP</sequence>
<accession>A0A087T3P4</accession>
<dbReference type="EMBL" id="KK113260">
    <property type="protein sequence ID" value="KFM59733.1"/>
    <property type="molecule type" value="Genomic_DNA"/>
</dbReference>
<organism evidence="2 3">
    <name type="scientific">Stegodyphus mimosarum</name>
    <name type="common">African social velvet spider</name>
    <dbReference type="NCBI Taxonomy" id="407821"/>
    <lineage>
        <taxon>Eukaryota</taxon>
        <taxon>Metazoa</taxon>
        <taxon>Ecdysozoa</taxon>
        <taxon>Arthropoda</taxon>
        <taxon>Chelicerata</taxon>
        <taxon>Arachnida</taxon>
        <taxon>Araneae</taxon>
        <taxon>Araneomorphae</taxon>
        <taxon>Entelegynae</taxon>
        <taxon>Eresoidea</taxon>
        <taxon>Eresidae</taxon>
        <taxon>Stegodyphus</taxon>
    </lineage>
</organism>
<evidence type="ECO:0000313" key="2">
    <source>
        <dbReference type="EMBL" id="KFM59733.1"/>
    </source>
</evidence>
<dbReference type="InterPro" id="IPR021714">
    <property type="entry name" value="URB1_N"/>
</dbReference>
<dbReference type="STRING" id="407821.A0A087T3P4"/>
<proteinExistence type="predicted"/>
<name>A0A087T3P4_STEMI</name>
<dbReference type="Pfam" id="PF11707">
    <property type="entry name" value="Npa1"/>
    <property type="match status" value="1"/>
</dbReference>
<reference evidence="2 3" key="1">
    <citation type="submission" date="2013-11" db="EMBL/GenBank/DDBJ databases">
        <title>Genome sequencing of Stegodyphus mimosarum.</title>
        <authorList>
            <person name="Bechsgaard J."/>
        </authorList>
    </citation>
    <scope>NUCLEOTIDE SEQUENCE [LARGE SCALE GENOMIC DNA]</scope>
</reference>
<dbReference type="Proteomes" id="UP000054359">
    <property type="component" value="Unassembled WGS sequence"/>
</dbReference>
<protein>
    <submittedName>
        <fullName evidence="2">Nucleolar pre-ribosomal-associated protein 1</fullName>
    </submittedName>
</protein>
<gene>
    <name evidence="2" type="ORF">X975_08158</name>
</gene>
<feature type="domain" description="URB1 N-terminal" evidence="1">
    <location>
        <begin position="2"/>
        <end position="62"/>
    </location>
</feature>
<evidence type="ECO:0000259" key="1">
    <source>
        <dbReference type="Pfam" id="PF11707"/>
    </source>
</evidence>
<feature type="non-terminal residue" evidence="2">
    <location>
        <position position="62"/>
    </location>
</feature>
<evidence type="ECO:0000313" key="3">
    <source>
        <dbReference type="Proteomes" id="UP000054359"/>
    </source>
</evidence>
<dbReference type="OrthoDB" id="72892at2759"/>
<dbReference type="AlphaFoldDB" id="A0A087T3P4"/>
<keyword evidence="3" id="KW-1185">Reference proteome</keyword>